<proteinExistence type="predicted"/>
<sequence>MLTQTLERWTWLADAKDRIFACAQCSGPDATHCLKRLRCAEGVVMPRSAPPPPHAHPEMEQLQELSAPSLQTAAVHNVTDAELQGATAFHLWRLRLAGCMAAGSVRRRGAVRRALVRPVLLGLLALPRCVDAKAATCPQDSRPAAAVQEFERRCQHGSCSAAYVLWMPADGLLQR</sequence>
<reference evidence="1" key="1">
    <citation type="submission" date="2021-02" db="EMBL/GenBank/DDBJ databases">
        <title>First Annotated Genome of the Yellow-green Alga Tribonema minus.</title>
        <authorList>
            <person name="Mahan K.M."/>
        </authorList>
    </citation>
    <scope>NUCLEOTIDE SEQUENCE</scope>
    <source>
        <strain evidence="1">UTEX B ZZ1240</strain>
    </source>
</reference>
<protein>
    <submittedName>
        <fullName evidence="1">Uncharacterized protein</fullName>
    </submittedName>
</protein>
<name>A0A835YYN0_9STRA</name>
<comment type="caution">
    <text evidence="1">The sequence shown here is derived from an EMBL/GenBank/DDBJ whole genome shotgun (WGS) entry which is preliminary data.</text>
</comment>
<dbReference type="AlphaFoldDB" id="A0A835YYN0"/>
<evidence type="ECO:0000313" key="2">
    <source>
        <dbReference type="Proteomes" id="UP000664859"/>
    </source>
</evidence>
<organism evidence="1 2">
    <name type="scientific">Tribonema minus</name>
    <dbReference type="NCBI Taxonomy" id="303371"/>
    <lineage>
        <taxon>Eukaryota</taxon>
        <taxon>Sar</taxon>
        <taxon>Stramenopiles</taxon>
        <taxon>Ochrophyta</taxon>
        <taxon>PX clade</taxon>
        <taxon>Xanthophyceae</taxon>
        <taxon>Tribonematales</taxon>
        <taxon>Tribonemataceae</taxon>
        <taxon>Tribonema</taxon>
    </lineage>
</organism>
<dbReference type="Proteomes" id="UP000664859">
    <property type="component" value="Unassembled WGS sequence"/>
</dbReference>
<gene>
    <name evidence="1" type="ORF">JKP88DRAFT_273193</name>
</gene>
<dbReference type="EMBL" id="JAFCMP010000223">
    <property type="protein sequence ID" value="KAG5183209.1"/>
    <property type="molecule type" value="Genomic_DNA"/>
</dbReference>
<accession>A0A835YYN0</accession>
<keyword evidence="2" id="KW-1185">Reference proteome</keyword>
<evidence type="ECO:0000313" key="1">
    <source>
        <dbReference type="EMBL" id="KAG5183209.1"/>
    </source>
</evidence>